<dbReference type="SUPFAM" id="SSF52096">
    <property type="entry name" value="ClpP/crotonase"/>
    <property type="match status" value="1"/>
</dbReference>
<dbReference type="Pfam" id="PF00378">
    <property type="entry name" value="ECH_1"/>
    <property type="match status" value="1"/>
</dbReference>
<reference evidence="2 3" key="1">
    <citation type="submission" date="2023-07" db="EMBL/GenBank/DDBJ databases">
        <authorList>
            <person name="Lian W.-H."/>
        </authorList>
    </citation>
    <scope>NUCLEOTIDE SEQUENCE [LARGE SCALE GENOMIC DNA]</scope>
    <source>
        <strain evidence="2 3">SYSU DXS3180</strain>
    </source>
</reference>
<dbReference type="PANTHER" id="PTHR42964:SF1">
    <property type="entry name" value="POLYKETIDE BIOSYNTHESIS ENOYL-COA HYDRATASE PKSH-RELATED"/>
    <property type="match status" value="1"/>
</dbReference>
<evidence type="ECO:0000313" key="3">
    <source>
        <dbReference type="Proteomes" id="UP001560573"/>
    </source>
</evidence>
<dbReference type="InterPro" id="IPR029045">
    <property type="entry name" value="ClpP/crotonase-like_dom_sf"/>
</dbReference>
<organism evidence="2 3">
    <name type="scientific">Danxiaibacter flavus</name>
    <dbReference type="NCBI Taxonomy" id="3049108"/>
    <lineage>
        <taxon>Bacteria</taxon>
        <taxon>Pseudomonadati</taxon>
        <taxon>Bacteroidota</taxon>
        <taxon>Chitinophagia</taxon>
        <taxon>Chitinophagales</taxon>
        <taxon>Chitinophagaceae</taxon>
        <taxon>Danxiaibacter</taxon>
    </lineage>
</organism>
<comment type="caution">
    <text evidence="2">The sequence shown here is derived from an EMBL/GenBank/DDBJ whole genome shotgun (WGS) entry which is preliminary data.</text>
</comment>
<accession>A0ABV3ZLF1</accession>
<evidence type="ECO:0000256" key="1">
    <source>
        <dbReference type="ARBA" id="ARBA00005254"/>
    </source>
</evidence>
<comment type="similarity">
    <text evidence="1">Belongs to the enoyl-CoA hydratase/isomerase family.</text>
</comment>
<dbReference type="RefSeq" id="WP_369331792.1">
    <property type="nucleotide sequence ID" value="NZ_JAULBC010000008.1"/>
</dbReference>
<sequence>MIVDVKDIQEGYVKSETHKHVRTIEFFHPQSNSLPAKLLSDLAHEITYAGNDKDVRLIILTSAGQNFCAGASFDELLKVTNEKEGTQFFSGFAYIINAMRKCPKFIIARVHGRCVGGGVGVAAAADYAIAVEGADIRLSELSLGIVPFVVGPAIERKIGLSSYSQLAIDSSMWRNGDWARRKGLFAELHPSVESMEESIARLSDTLANYSEEATIELKKMLWHGTENWDTLLLERAALTAKLALTPKAREVIAAFKNKTKVSTPH</sequence>
<evidence type="ECO:0000313" key="2">
    <source>
        <dbReference type="EMBL" id="MEX6690380.1"/>
    </source>
</evidence>
<keyword evidence="3" id="KW-1185">Reference proteome</keyword>
<dbReference type="InterPro" id="IPR051683">
    <property type="entry name" value="Enoyl-CoA_Hydratase/Isomerase"/>
</dbReference>
<gene>
    <name evidence="2" type="ORF">QTN47_22910</name>
</gene>
<dbReference type="InterPro" id="IPR001753">
    <property type="entry name" value="Enoyl-CoA_hydra/iso"/>
</dbReference>
<dbReference type="Gene3D" id="3.90.226.10">
    <property type="entry name" value="2-enoyl-CoA Hydratase, Chain A, domain 1"/>
    <property type="match status" value="1"/>
</dbReference>
<dbReference type="CDD" id="cd06558">
    <property type="entry name" value="crotonase-like"/>
    <property type="match status" value="1"/>
</dbReference>
<name>A0ABV3ZLF1_9BACT</name>
<dbReference type="EMBL" id="JAULBC010000008">
    <property type="protein sequence ID" value="MEX6690380.1"/>
    <property type="molecule type" value="Genomic_DNA"/>
</dbReference>
<proteinExistence type="inferred from homology"/>
<dbReference type="Proteomes" id="UP001560573">
    <property type="component" value="Unassembled WGS sequence"/>
</dbReference>
<dbReference type="PANTHER" id="PTHR42964">
    <property type="entry name" value="ENOYL-COA HYDRATASE"/>
    <property type="match status" value="1"/>
</dbReference>
<protein>
    <submittedName>
        <fullName evidence="2">Enoyl-CoA hydratase/isomerase family protein</fullName>
    </submittedName>
</protein>